<dbReference type="Pfam" id="PF14905">
    <property type="entry name" value="OMP_b-brl_3"/>
    <property type="match status" value="1"/>
</dbReference>
<dbReference type="EMBL" id="FQTV01000017">
    <property type="protein sequence ID" value="SHF93057.1"/>
    <property type="molecule type" value="Genomic_DNA"/>
</dbReference>
<feature type="signal peptide" evidence="1">
    <location>
        <begin position="1"/>
        <end position="21"/>
    </location>
</feature>
<organism evidence="3 4">
    <name type="scientific">Bacteroides luti</name>
    <dbReference type="NCBI Taxonomy" id="1297750"/>
    <lineage>
        <taxon>Bacteria</taxon>
        <taxon>Pseudomonadati</taxon>
        <taxon>Bacteroidota</taxon>
        <taxon>Bacteroidia</taxon>
        <taxon>Bacteroidales</taxon>
        <taxon>Bacteroidaceae</taxon>
        <taxon>Bacteroides</taxon>
    </lineage>
</organism>
<sequence>MKKIFSVLVLIFICQATFAQALQLKGHILTATKQPIEFANVILRKSDSTFVTGGMTDMKGKFSMEHLEKGIYNLQISSLGYQTKNLEIRDFNKDVDLGNIEIDSAAVALNEVVVTGAKVINEADRKILLPTSKQMKAATNGFNLLQKLNLKRIQVDVLRNTISASGGGEVQLRINGVKSSIQEVMSLRPEDILRIEHHDDPGLKYGGAEAVIDYITRRKESGGFLAFDFTDSPHVPFGDNSVTAKFNYKKSEFGLFYNGGYREMDHMWRENSETFNFSDGRTLTRLEDGTPDKWARNWHYMQMNYNYQEGQDWFFNATLRTNVNDNPRTNYKSYLYPTNNPSNGVNMTDRSSSWEHIPSLDLYYQRNLKNQQSLVLNIVGTYLDSNSQRYYKEIQGLQTLTDIFTNVDGSKYSIIGEGIYEKGFKAGRLSAGVKHTQSYTNNEYTGNSLSLTNMRQSETYVYTEFQGKINKFNYSLGIGGSRSWFNQGGEGYHNYTFRPTASLKYNFNDNSFLRYRGNIYSTAPSLSDLGNIEQSIDSLQIRRGNSNLKPVMSYVNSLNYDITKGIFSGSLFLGHWYYNKPIMEETRVENNKFIRTNDNQKSWQKLNTEMELSINPFKDIFVAKIVTGMSYFDSKGNNYHHTYTNWYMRAEANASYKNWSAFFQMQNHKNNLFGETLEYGENYHLFGIMYKHKQLSLGAMMINPFVDNWKAGSENLNASAPSKNWVYIKETSRLFAIQVSYSFNFGRKYQSSQKRLNNQDTDTGVMSSNKK</sequence>
<reference evidence="3 4" key="1">
    <citation type="submission" date="2016-11" db="EMBL/GenBank/DDBJ databases">
        <authorList>
            <person name="Jaros S."/>
            <person name="Januszkiewicz K."/>
            <person name="Wedrychowicz H."/>
        </authorList>
    </citation>
    <scope>NUCLEOTIDE SEQUENCE [LARGE SCALE GENOMIC DNA]</scope>
    <source>
        <strain evidence="3 4">DSM 26991</strain>
    </source>
</reference>
<evidence type="ECO:0000256" key="1">
    <source>
        <dbReference type="SAM" id="SignalP"/>
    </source>
</evidence>
<accession>A0A1M5FNA3</accession>
<dbReference type="SUPFAM" id="SSF49464">
    <property type="entry name" value="Carboxypeptidase regulatory domain-like"/>
    <property type="match status" value="1"/>
</dbReference>
<proteinExistence type="predicted"/>
<keyword evidence="1" id="KW-0732">Signal</keyword>
<evidence type="ECO:0000313" key="3">
    <source>
        <dbReference type="EMBL" id="SHF93057.1"/>
    </source>
</evidence>
<evidence type="ECO:0000313" key="4">
    <source>
        <dbReference type="Proteomes" id="UP000184509"/>
    </source>
</evidence>
<keyword evidence="3" id="KW-0675">Receptor</keyword>
<protein>
    <submittedName>
        <fullName evidence="3">Outer membrane receptor proteins, mostly Fe transport</fullName>
    </submittedName>
</protein>
<feature type="chain" id="PRO_5012364054" evidence="1">
    <location>
        <begin position="22"/>
        <end position="771"/>
    </location>
</feature>
<dbReference type="SUPFAM" id="SSF56935">
    <property type="entry name" value="Porins"/>
    <property type="match status" value="1"/>
</dbReference>
<dbReference type="InterPro" id="IPR008969">
    <property type="entry name" value="CarboxyPept-like_regulatory"/>
</dbReference>
<dbReference type="Proteomes" id="UP000184509">
    <property type="component" value="Unassembled WGS sequence"/>
</dbReference>
<name>A0A1M5FNA3_9BACE</name>
<gene>
    <name evidence="3" type="ORF">SAMN05444405_11748</name>
</gene>
<dbReference type="AlphaFoldDB" id="A0A1M5FNA3"/>
<dbReference type="Pfam" id="PF13715">
    <property type="entry name" value="CarbopepD_reg_2"/>
    <property type="match status" value="1"/>
</dbReference>
<evidence type="ECO:0000259" key="2">
    <source>
        <dbReference type="Pfam" id="PF14905"/>
    </source>
</evidence>
<dbReference type="OrthoDB" id="1098137at2"/>
<dbReference type="RefSeq" id="WP_073403466.1">
    <property type="nucleotide sequence ID" value="NZ_FQTV01000017.1"/>
</dbReference>
<feature type="domain" description="Outer membrane protein beta-barrel" evidence="2">
    <location>
        <begin position="377"/>
        <end position="741"/>
    </location>
</feature>
<dbReference type="STRING" id="1297750.SAMN05444405_11748"/>
<dbReference type="Gene3D" id="2.60.40.1120">
    <property type="entry name" value="Carboxypeptidase-like, regulatory domain"/>
    <property type="match status" value="1"/>
</dbReference>
<keyword evidence="4" id="KW-1185">Reference proteome</keyword>
<dbReference type="InterPro" id="IPR041700">
    <property type="entry name" value="OMP_b-brl_3"/>
</dbReference>